<sequence>MIRQKHHFSRTAEYRDDLKLFFFYLLPPSLQDPTPGRRTRPLKHHISCFHAQMTVFLLFGFDGYGSEDTFPSSPIVFFCLSFQSVCKCDNLKRFSRDPTPGRRSRALEHHISCFHAQMTVFLLFGVDVYCSKDTFPSLPVVFLCLSFQSVCQCDNLKRFSKTSLPVAFHNKRTIAVENPAVQIPRKITLQFPRMGHII</sequence>
<organism evidence="1 2">
    <name type="scientific">Caerostris darwini</name>
    <dbReference type="NCBI Taxonomy" id="1538125"/>
    <lineage>
        <taxon>Eukaryota</taxon>
        <taxon>Metazoa</taxon>
        <taxon>Ecdysozoa</taxon>
        <taxon>Arthropoda</taxon>
        <taxon>Chelicerata</taxon>
        <taxon>Arachnida</taxon>
        <taxon>Araneae</taxon>
        <taxon>Araneomorphae</taxon>
        <taxon>Entelegynae</taxon>
        <taxon>Araneoidea</taxon>
        <taxon>Araneidae</taxon>
        <taxon>Caerostris</taxon>
    </lineage>
</organism>
<name>A0AAV4QL00_9ARAC</name>
<evidence type="ECO:0000313" key="1">
    <source>
        <dbReference type="EMBL" id="GIY08927.1"/>
    </source>
</evidence>
<comment type="caution">
    <text evidence="1">The sequence shown here is derived from an EMBL/GenBank/DDBJ whole genome shotgun (WGS) entry which is preliminary data.</text>
</comment>
<accession>A0AAV4QL00</accession>
<dbReference type="EMBL" id="BPLQ01004569">
    <property type="protein sequence ID" value="GIY08927.1"/>
    <property type="molecule type" value="Genomic_DNA"/>
</dbReference>
<dbReference type="AlphaFoldDB" id="A0AAV4QL00"/>
<gene>
    <name evidence="1" type="ORF">CDAR_373571</name>
</gene>
<protein>
    <submittedName>
        <fullName evidence="1">Uncharacterized protein</fullName>
    </submittedName>
</protein>
<proteinExistence type="predicted"/>
<reference evidence="1 2" key="1">
    <citation type="submission" date="2021-06" db="EMBL/GenBank/DDBJ databases">
        <title>Caerostris darwini draft genome.</title>
        <authorList>
            <person name="Kono N."/>
            <person name="Arakawa K."/>
        </authorList>
    </citation>
    <scope>NUCLEOTIDE SEQUENCE [LARGE SCALE GENOMIC DNA]</scope>
</reference>
<evidence type="ECO:0000313" key="2">
    <source>
        <dbReference type="Proteomes" id="UP001054837"/>
    </source>
</evidence>
<dbReference type="Proteomes" id="UP001054837">
    <property type="component" value="Unassembled WGS sequence"/>
</dbReference>
<keyword evidence="2" id="KW-1185">Reference proteome</keyword>